<dbReference type="Pfam" id="PF02364">
    <property type="entry name" value="Glucan_synthase"/>
    <property type="match status" value="1"/>
</dbReference>
<accession>A0AAU9NVM2</accession>
<evidence type="ECO:0000256" key="1">
    <source>
        <dbReference type="SAM" id="MobiDB-lite"/>
    </source>
</evidence>
<name>A0AAU9NVM2_9ASTR</name>
<dbReference type="GO" id="GO:0016020">
    <property type="term" value="C:membrane"/>
    <property type="evidence" value="ECO:0007669"/>
    <property type="project" value="InterPro"/>
</dbReference>
<feature type="region of interest" description="Disordered" evidence="1">
    <location>
        <begin position="1"/>
        <end position="23"/>
    </location>
</feature>
<gene>
    <name evidence="4" type="ORF">LVIROSA_LOCUS27603</name>
</gene>
<evidence type="ECO:0000313" key="4">
    <source>
        <dbReference type="EMBL" id="CAH1441555.1"/>
    </source>
</evidence>
<dbReference type="GO" id="GO:0003843">
    <property type="term" value="F:1,3-beta-D-glucan synthase activity"/>
    <property type="evidence" value="ECO:0007669"/>
    <property type="project" value="InterPro"/>
</dbReference>
<feature type="compositionally biased region" description="Polar residues" evidence="1">
    <location>
        <begin position="13"/>
        <end position="23"/>
    </location>
</feature>
<dbReference type="Proteomes" id="UP001157418">
    <property type="component" value="Unassembled WGS sequence"/>
</dbReference>
<keyword evidence="5" id="KW-1185">Reference proteome</keyword>
<dbReference type="GO" id="GO:0006075">
    <property type="term" value="P:(1-&gt;3)-beta-D-glucan biosynthetic process"/>
    <property type="evidence" value="ECO:0007669"/>
    <property type="project" value="InterPro"/>
</dbReference>
<keyword evidence="2" id="KW-0812">Transmembrane</keyword>
<evidence type="ECO:0000313" key="5">
    <source>
        <dbReference type="Proteomes" id="UP001157418"/>
    </source>
</evidence>
<organism evidence="4 5">
    <name type="scientific">Lactuca virosa</name>
    <dbReference type="NCBI Taxonomy" id="75947"/>
    <lineage>
        <taxon>Eukaryota</taxon>
        <taxon>Viridiplantae</taxon>
        <taxon>Streptophyta</taxon>
        <taxon>Embryophyta</taxon>
        <taxon>Tracheophyta</taxon>
        <taxon>Spermatophyta</taxon>
        <taxon>Magnoliopsida</taxon>
        <taxon>eudicotyledons</taxon>
        <taxon>Gunneridae</taxon>
        <taxon>Pentapetalae</taxon>
        <taxon>asterids</taxon>
        <taxon>campanulids</taxon>
        <taxon>Asterales</taxon>
        <taxon>Asteraceae</taxon>
        <taxon>Cichorioideae</taxon>
        <taxon>Cichorieae</taxon>
        <taxon>Lactucinae</taxon>
        <taxon>Lactuca</taxon>
    </lineage>
</organism>
<comment type="caution">
    <text evidence="4">The sequence shown here is derived from an EMBL/GenBank/DDBJ whole genome shotgun (WGS) entry which is preliminary data.</text>
</comment>
<dbReference type="PANTHER" id="PTHR34452">
    <property type="entry name" value="MYOSIN HEAVY CHAIN-RELATED PROTEIN"/>
    <property type="match status" value="1"/>
</dbReference>
<protein>
    <recommendedName>
        <fullName evidence="3">Glycosyl transferase 48 domain-containing protein</fullName>
    </recommendedName>
</protein>
<keyword evidence="2" id="KW-1133">Transmembrane helix</keyword>
<evidence type="ECO:0000256" key="2">
    <source>
        <dbReference type="SAM" id="Phobius"/>
    </source>
</evidence>
<keyword evidence="2" id="KW-0472">Membrane</keyword>
<dbReference type="GO" id="GO:0000148">
    <property type="term" value="C:1,3-beta-D-glucan synthase complex"/>
    <property type="evidence" value="ECO:0007669"/>
    <property type="project" value="InterPro"/>
</dbReference>
<dbReference type="PANTHER" id="PTHR34452:SF1">
    <property type="entry name" value="SPORULATION-SPECIFIC PROTEIN"/>
    <property type="match status" value="1"/>
</dbReference>
<sequence length="405" mass="46037">MKLEKIPILPLQESGSTSTINSTEGQNLELLNELKIAKAESESLVRKMEQMECYYEALVQDLEENQKNILREFQSLKNEHSTCACSINDQMLRFDEERRELSSINKELQKRATTSESALKRARLNYSIAVSQLQKDLDMLSFQVLSMFETNQTVIKEAFSYSSQGHEDLVDDDHRSKNLSGGGDVLSGDLKKYLSLQENIYKKVEEDLGEMCSTNLYLDMYSGALSGTLMEAVSDDRTSCWIYVASGCHIYRILVSLADSLVDKGKDILLIPEQTQVVDSAIVNRCGSDCLILRSVGYGYTKGGSVSYVLLTLSSCFLVVSWLFVPYIFYPSGFEWQKVMEDFDDWTNWLMYKGGVGVKGDNSWESWWDEEQAHIHTIKGRVLETILCLRSQELSERGFISLKEL</sequence>
<dbReference type="AlphaFoldDB" id="A0AAU9NVM2"/>
<reference evidence="4 5" key="1">
    <citation type="submission" date="2022-01" db="EMBL/GenBank/DDBJ databases">
        <authorList>
            <person name="Xiong W."/>
            <person name="Schranz E."/>
        </authorList>
    </citation>
    <scope>NUCLEOTIDE SEQUENCE [LARGE SCALE GENOMIC DNA]</scope>
</reference>
<dbReference type="EMBL" id="CAKMRJ010005412">
    <property type="protein sequence ID" value="CAH1441555.1"/>
    <property type="molecule type" value="Genomic_DNA"/>
</dbReference>
<dbReference type="InterPro" id="IPR003440">
    <property type="entry name" value="Glyco_trans_48_dom"/>
</dbReference>
<feature type="domain" description="Glycosyl transferase 48" evidence="3">
    <location>
        <begin position="306"/>
        <end position="386"/>
    </location>
</feature>
<proteinExistence type="predicted"/>
<evidence type="ECO:0000259" key="3">
    <source>
        <dbReference type="Pfam" id="PF02364"/>
    </source>
</evidence>
<feature type="transmembrane region" description="Helical" evidence="2">
    <location>
        <begin position="308"/>
        <end position="330"/>
    </location>
</feature>